<dbReference type="GO" id="GO:0016740">
    <property type="term" value="F:transferase activity"/>
    <property type="evidence" value="ECO:0007669"/>
    <property type="project" value="UniProtKB-KW"/>
</dbReference>
<dbReference type="AlphaFoldDB" id="A0A542DVX3"/>
<dbReference type="SUPFAM" id="SSF53448">
    <property type="entry name" value="Nucleotide-diphospho-sugar transferases"/>
    <property type="match status" value="1"/>
</dbReference>
<dbReference type="Gene3D" id="3.90.550.10">
    <property type="entry name" value="Spore Coat Polysaccharide Biosynthesis Protein SpsA, Chain A"/>
    <property type="match status" value="1"/>
</dbReference>
<protein>
    <submittedName>
        <fullName evidence="2">N-acetylglucosaminyl-diphospho-decaprenol L-rhamnosyltransferase</fullName>
    </submittedName>
</protein>
<evidence type="ECO:0000313" key="2">
    <source>
        <dbReference type="EMBL" id="TQJ07248.1"/>
    </source>
</evidence>
<dbReference type="Proteomes" id="UP000317893">
    <property type="component" value="Unassembled WGS sequence"/>
</dbReference>
<gene>
    <name evidence="2" type="ORF">FB458_0306</name>
</gene>
<dbReference type="PANTHER" id="PTHR43179:SF7">
    <property type="entry name" value="RHAMNOSYLTRANSFERASE WBBL"/>
    <property type="match status" value="1"/>
</dbReference>
<keyword evidence="2" id="KW-0808">Transferase</keyword>
<name>A0A542DVX3_9MICO</name>
<dbReference type="InterPro" id="IPR001173">
    <property type="entry name" value="Glyco_trans_2-like"/>
</dbReference>
<evidence type="ECO:0000313" key="3">
    <source>
        <dbReference type="Proteomes" id="UP000317893"/>
    </source>
</evidence>
<dbReference type="InterPro" id="IPR029044">
    <property type="entry name" value="Nucleotide-diphossugar_trans"/>
</dbReference>
<proteinExistence type="predicted"/>
<evidence type="ECO:0000259" key="1">
    <source>
        <dbReference type="Pfam" id="PF00535"/>
    </source>
</evidence>
<sequence>MADARIRVVVVTWFPGHHLPELVESVRSSSAGPVPVTVVDNGSTDGTVEWVREHEGPLLQLVETGDNLGYGGGANVGVARAGEEWVVVANSDLTLDEGALDEVLAAAERWPRAGVLGPRILTTEGRLYPSARELPSLGRGVGHALLGWVWPRNPWTASYRRERGEPREERAGWLSGACMVLRRDAFEAVGGFDTSYFMYFEDTDLCERLGKAGYDVVYVPSAVVRHHGGASTSRDLVGMSKAHHDSAYLYLSRHYPGPAWLPVRVALKVGLWARYQLSRRVTRVLHGAEPTRD</sequence>
<keyword evidence="3" id="KW-1185">Reference proteome</keyword>
<dbReference type="Pfam" id="PF00535">
    <property type="entry name" value="Glycos_transf_2"/>
    <property type="match status" value="1"/>
</dbReference>
<reference evidence="2 3" key="1">
    <citation type="submission" date="2019-06" db="EMBL/GenBank/DDBJ databases">
        <title>Sequencing the genomes of 1000 actinobacteria strains.</title>
        <authorList>
            <person name="Klenk H.-P."/>
        </authorList>
    </citation>
    <scope>NUCLEOTIDE SEQUENCE [LARGE SCALE GENOMIC DNA]</scope>
    <source>
        <strain evidence="2 3">DSM 18607</strain>
    </source>
</reference>
<dbReference type="CDD" id="cd04186">
    <property type="entry name" value="GT_2_like_c"/>
    <property type="match status" value="1"/>
</dbReference>
<feature type="domain" description="Glycosyltransferase 2-like" evidence="1">
    <location>
        <begin position="8"/>
        <end position="189"/>
    </location>
</feature>
<dbReference type="EMBL" id="VFMN01000001">
    <property type="protein sequence ID" value="TQJ07248.1"/>
    <property type="molecule type" value="Genomic_DNA"/>
</dbReference>
<organism evidence="2 3">
    <name type="scientific">Lapillicoccus jejuensis</name>
    <dbReference type="NCBI Taxonomy" id="402171"/>
    <lineage>
        <taxon>Bacteria</taxon>
        <taxon>Bacillati</taxon>
        <taxon>Actinomycetota</taxon>
        <taxon>Actinomycetes</taxon>
        <taxon>Micrococcales</taxon>
        <taxon>Intrasporangiaceae</taxon>
        <taxon>Lapillicoccus</taxon>
    </lineage>
</organism>
<accession>A0A542DVX3</accession>
<dbReference type="OrthoDB" id="9771846at2"/>
<comment type="caution">
    <text evidence="2">The sequence shown here is derived from an EMBL/GenBank/DDBJ whole genome shotgun (WGS) entry which is preliminary data.</text>
</comment>
<dbReference type="RefSeq" id="WP_141846155.1">
    <property type="nucleotide sequence ID" value="NZ_BAAAPR010000006.1"/>
</dbReference>
<dbReference type="PANTHER" id="PTHR43179">
    <property type="entry name" value="RHAMNOSYLTRANSFERASE WBBL"/>
    <property type="match status" value="1"/>
</dbReference>